<sequence length="406" mass="44258">MKKVVLIGCLLLAGCAQETTEPTKSSQPEAKQPTEEKKPKPEPTKEERQQAQLKQQLAAMSTSEKIDQLLFIGVAGTELSAADRKLLQTHAIGGVLLLGGNITSEEQLLTFTRAIQETNQKTYAFVGIDEEGGRVSRVPDQRLRLPTSQRIAQGADEVKMEDVGRTLGHLSQFYGFNMDFAPVLDVNSNPNNPIIGDRALSADPNTVATLGTALMHGMQETGTIPVVKHFPGHGNTSVDSHVGLPKVTASKEELKRTELLPFQEAIQEGAEMVMVAHILYPAYDDTNPSSLSKPILTDLLRQQLGFNGVIITDDLVMGAITKQYGLAEAARQSLVNGADMAMFSEAGAYAKVHAEVMQAVKDKTLTPEMLDAKVMRILKLKQTYADSQEQQRPTKSELIQQVEALN</sequence>
<dbReference type="InterPro" id="IPR017853">
    <property type="entry name" value="GH"/>
</dbReference>
<dbReference type="InterPro" id="IPR036962">
    <property type="entry name" value="Glyco_hydro_3_N_sf"/>
</dbReference>
<name>A0A0V8GH18_9BACL</name>
<feature type="domain" description="Glycoside hydrolase family 3 N-terminal" evidence="5">
    <location>
        <begin position="62"/>
        <end position="380"/>
    </location>
</feature>
<comment type="similarity">
    <text evidence="1">Belongs to the glycosyl hydrolase 3 family.</text>
</comment>
<evidence type="ECO:0000256" key="2">
    <source>
        <dbReference type="ARBA" id="ARBA00022801"/>
    </source>
</evidence>
<dbReference type="GO" id="GO:0005975">
    <property type="term" value="P:carbohydrate metabolic process"/>
    <property type="evidence" value="ECO:0007669"/>
    <property type="project" value="InterPro"/>
</dbReference>
<evidence type="ECO:0000256" key="3">
    <source>
        <dbReference type="ARBA" id="ARBA00023295"/>
    </source>
</evidence>
<comment type="caution">
    <text evidence="6">The sequence shown here is derived from an EMBL/GenBank/DDBJ whole genome shotgun (WGS) entry which is preliminary data.</text>
</comment>
<dbReference type="OrthoDB" id="9805821at2"/>
<dbReference type="GO" id="GO:0009254">
    <property type="term" value="P:peptidoglycan turnover"/>
    <property type="evidence" value="ECO:0007669"/>
    <property type="project" value="TreeGrafter"/>
</dbReference>
<feature type="region of interest" description="Disordered" evidence="4">
    <location>
        <begin position="18"/>
        <end position="50"/>
    </location>
</feature>
<dbReference type="PROSITE" id="PS51257">
    <property type="entry name" value="PROKAR_LIPOPROTEIN"/>
    <property type="match status" value="1"/>
</dbReference>
<evidence type="ECO:0000259" key="5">
    <source>
        <dbReference type="Pfam" id="PF00933"/>
    </source>
</evidence>
<evidence type="ECO:0000313" key="7">
    <source>
        <dbReference type="Proteomes" id="UP000053797"/>
    </source>
</evidence>
<evidence type="ECO:0000256" key="4">
    <source>
        <dbReference type="SAM" id="MobiDB-lite"/>
    </source>
</evidence>
<dbReference type="PANTHER" id="PTHR30480">
    <property type="entry name" value="BETA-HEXOSAMINIDASE-RELATED"/>
    <property type="match status" value="1"/>
</dbReference>
<dbReference type="NCBIfam" id="NF003740">
    <property type="entry name" value="PRK05337.1"/>
    <property type="match status" value="1"/>
</dbReference>
<reference evidence="6 7" key="1">
    <citation type="journal article" date="2015" name="Int. J. Syst. Evol. Microbiol.">
        <title>Exiguobacterium enclense sp. nov., isolated from sediment.</title>
        <authorList>
            <person name="Dastager S.G."/>
            <person name="Mawlankar R."/>
            <person name="Sonalkar V.V."/>
            <person name="Thorat M.N."/>
            <person name="Mual P."/>
            <person name="Verma A."/>
            <person name="Krishnamurthi S."/>
            <person name="Tang S.K."/>
            <person name="Li W.J."/>
        </authorList>
    </citation>
    <scope>NUCLEOTIDE SEQUENCE [LARGE SCALE GENOMIC DNA]</scope>
    <source>
        <strain evidence="6 7">NIO-1109</strain>
    </source>
</reference>
<feature type="compositionally biased region" description="Basic and acidic residues" evidence="4">
    <location>
        <begin position="32"/>
        <end position="49"/>
    </location>
</feature>
<dbReference type="Pfam" id="PF00933">
    <property type="entry name" value="Glyco_hydro_3"/>
    <property type="match status" value="1"/>
</dbReference>
<accession>A0A0V8GH18</accession>
<gene>
    <name evidence="6" type="ORF">AS033_08975</name>
</gene>
<dbReference type="InterPro" id="IPR050226">
    <property type="entry name" value="NagZ_Beta-hexosaminidase"/>
</dbReference>
<evidence type="ECO:0000256" key="1">
    <source>
        <dbReference type="ARBA" id="ARBA00005336"/>
    </source>
</evidence>
<evidence type="ECO:0000313" key="6">
    <source>
        <dbReference type="EMBL" id="KSU49490.1"/>
    </source>
</evidence>
<organism evidence="6 7">
    <name type="scientific">Exiguobacterium indicum</name>
    <dbReference type="NCBI Taxonomy" id="296995"/>
    <lineage>
        <taxon>Bacteria</taxon>
        <taxon>Bacillati</taxon>
        <taxon>Bacillota</taxon>
        <taxon>Bacilli</taxon>
        <taxon>Bacillales</taxon>
        <taxon>Bacillales Family XII. Incertae Sedis</taxon>
        <taxon>Exiguobacterium</taxon>
    </lineage>
</organism>
<dbReference type="SUPFAM" id="SSF51445">
    <property type="entry name" value="(Trans)glycosidases"/>
    <property type="match status" value="1"/>
</dbReference>
<keyword evidence="2" id="KW-0378">Hydrolase</keyword>
<dbReference type="Gene3D" id="3.20.20.300">
    <property type="entry name" value="Glycoside hydrolase, family 3, N-terminal domain"/>
    <property type="match status" value="1"/>
</dbReference>
<dbReference type="Proteomes" id="UP000053797">
    <property type="component" value="Unassembled WGS sequence"/>
</dbReference>
<dbReference type="RefSeq" id="WP_058265249.1">
    <property type="nucleotide sequence ID" value="NZ_FMYN01000002.1"/>
</dbReference>
<dbReference type="GO" id="GO:0004553">
    <property type="term" value="F:hydrolase activity, hydrolyzing O-glycosyl compounds"/>
    <property type="evidence" value="ECO:0007669"/>
    <property type="project" value="InterPro"/>
</dbReference>
<keyword evidence="3" id="KW-0326">Glycosidase</keyword>
<protein>
    <submittedName>
        <fullName evidence="6">Beta-N-acetylhexosaminidase</fullName>
    </submittedName>
</protein>
<dbReference type="AlphaFoldDB" id="A0A0V8GH18"/>
<proteinExistence type="inferred from homology"/>
<dbReference type="InterPro" id="IPR001764">
    <property type="entry name" value="Glyco_hydro_3_N"/>
</dbReference>
<dbReference type="EMBL" id="LNQL01000002">
    <property type="protein sequence ID" value="KSU49490.1"/>
    <property type="molecule type" value="Genomic_DNA"/>
</dbReference>
<dbReference type="PANTHER" id="PTHR30480:SF16">
    <property type="entry name" value="GLYCOSIDE HYDROLASE FAMILY 3 DOMAIN PROTEIN"/>
    <property type="match status" value="1"/>
</dbReference>